<name>A0A8I6R972_CIMLE</name>
<dbReference type="GO" id="GO:0007017">
    <property type="term" value="P:microtubule-based process"/>
    <property type="evidence" value="ECO:0007669"/>
    <property type="project" value="InterPro"/>
</dbReference>
<keyword evidence="3 7" id="KW-0547">Nucleotide-binding</keyword>
<dbReference type="InterPro" id="IPR002452">
    <property type="entry name" value="Alpha_tubulin"/>
</dbReference>
<comment type="subunit">
    <text evidence="7">Dimer of alpha and beta chains. A typical microtubule is a hollow water-filled tube with an outer diameter of 25 nm and an inner diameter of 15 nM. Alpha-beta heterodimers associate head-to-tail to form protofilaments running lengthwise along the microtubule wall with the beta-tubulin subunit facing the microtubule plus end conferring a structural polarity. Microtubules usually have 13 protofilaments but different protofilament numbers can be found in some organisms and specialized cells.</text>
</comment>
<dbReference type="InterPro" id="IPR000217">
    <property type="entry name" value="Tubulin"/>
</dbReference>
<dbReference type="InterPro" id="IPR017975">
    <property type="entry name" value="Tubulin_CS"/>
</dbReference>
<dbReference type="GO" id="GO:0005525">
    <property type="term" value="F:GTP binding"/>
    <property type="evidence" value="ECO:0007669"/>
    <property type="project" value="UniProtKB-UniRule"/>
</dbReference>
<protein>
    <recommendedName>
        <fullName evidence="7">Tubulin alpha chain</fullName>
    </recommendedName>
</protein>
<dbReference type="OrthoDB" id="1844at2759"/>
<reference evidence="10" key="1">
    <citation type="submission" date="2022-01" db="UniProtKB">
        <authorList>
            <consortium name="EnsemblMetazoa"/>
        </authorList>
    </citation>
    <scope>IDENTIFICATION</scope>
</reference>
<dbReference type="PRINTS" id="PR01162">
    <property type="entry name" value="ALPHATUBULIN"/>
</dbReference>
<dbReference type="Pfam" id="PF03953">
    <property type="entry name" value="Tubulin_C"/>
    <property type="match status" value="1"/>
</dbReference>
<evidence type="ECO:0000259" key="9">
    <source>
        <dbReference type="SMART" id="SM00865"/>
    </source>
</evidence>
<keyword evidence="4" id="KW-0378">Hydrolase</keyword>
<dbReference type="Pfam" id="PF00091">
    <property type="entry name" value="Tubulin"/>
    <property type="match status" value="1"/>
</dbReference>
<dbReference type="GO" id="GO:0005737">
    <property type="term" value="C:cytoplasm"/>
    <property type="evidence" value="ECO:0007669"/>
    <property type="project" value="UniProtKB-ARBA"/>
</dbReference>
<dbReference type="SMART" id="SM00865">
    <property type="entry name" value="Tubulin_C"/>
    <property type="match status" value="1"/>
</dbReference>
<dbReference type="SUPFAM" id="SSF52490">
    <property type="entry name" value="Tubulin nucleotide-binding domain-like"/>
    <property type="match status" value="1"/>
</dbReference>
<dbReference type="GO" id="GO:0005874">
    <property type="term" value="C:microtubule"/>
    <property type="evidence" value="ECO:0007669"/>
    <property type="project" value="UniProtKB-KW"/>
</dbReference>
<feature type="domain" description="Tubulin/FtsZ 2-layer sandwich" evidence="9">
    <location>
        <begin position="189"/>
        <end position="334"/>
    </location>
</feature>
<dbReference type="FunFam" id="3.30.1330.20:FF:000001">
    <property type="entry name" value="Tubulin alpha chain"/>
    <property type="match status" value="1"/>
</dbReference>
<dbReference type="InterPro" id="IPR018316">
    <property type="entry name" value="Tubulin/FtsZ_2-layer-sand-dom"/>
</dbReference>
<accession>A0A8I6R972</accession>
<evidence type="ECO:0000256" key="3">
    <source>
        <dbReference type="ARBA" id="ARBA00022741"/>
    </source>
</evidence>
<evidence type="ECO:0000313" key="10">
    <source>
        <dbReference type="EnsemblMetazoa" id="XP_014240853.1"/>
    </source>
</evidence>
<dbReference type="Gene3D" id="3.30.1330.20">
    <property type="entry name" value="Tubulin/FtsZ, C-terminal domain"/>
    <property type="match status" value="1"/>
</dbReference>
<comment type="catalytic activity">
    <reaction evidence="6">
        <text>GTP + H2O = GDP + phosphate + H(+)</text>
        <dbReference type="Rhea" id="RHEA:19669"/>
        <dbReference type="ChEBI" id="CHEBI:15377"/>
        <dbReference type="ChEBI" id="CHEBI:15378"/>
        <dbReference type="ChEBI" id="CHEBI:37565"/>
        <dbReference type="ChEBI" id="CHEBI:43474"/>
        <dbReference type="ChEBI" id="CHEBI:58189"/>
    </reaction>
    <physiologicalReaction direction="left-to-right" evidence="6">
        <dbReference type="Rhea" id="RHEA:19670"/>
    </physiologicalReaction>
</comment>
<evidence type="ECO:0000256" key="7">
    <source>
        <dbReference type="RuleBase" id="RU000352"/>
    </source>
</evidence>
<organism evidence="10 11">
    <name type="scientific">Cimex lectularius</name>
    <name type="common">Bed bug</name>
    <name type="synonym">Acanthia lectularia</name>
    <dbReference type="NCBI Taxonomy" id="79782"/>
    <lineage>
        <taxon>Eukaryota</taxon>
        <taxon>Metazoa</taxon>
        <taxon>Ecdysozoa</taxon>
        <taxon>Arthropoda</taxon>
        <taxon>Hexapoda</taxon>
        <taxon>Insecta</taxon>
        <taxon>Pterygota</taxon>
        <taxon>Neoptera</taxon>
        <taxon>Paraneoptera</taxon>
        <taxon>Hemiptera</taxon>
        <taxon>Heteroptera</taxon>
        <taxon>Panheteroptera</taxon>
        <taxon>Cimicomorpha</taxon>
        <taxon>Cimicidae</taxon>
        <taxon>Cimex</taxon>
    </lineage>
</organism>
<comment type="function">
    <text evidence="7">Tubulin is the major constituent of microtubules, a cylinder consisting of laterally associated linear protofilaments composed of alpha- and beta-tubulin heterodimers. Microtubules grow by the addition of GTP-tubulin dimers to the microtubule end, where a stabilizing cap forms. Below the cap, tubulin dimers are in GDP-bound state, owing to GTPase activity of alpha-tubulin.</text>
</comment>
<dbReference type="InterPro" id="IPR023123">
    <property type="entry name" value="Tubulin_C"/>
</dbReference>
<keyword evidence="5 7" id="KW-0342">GTP-binding</keyword>
<evidence type="ECO:0000256" key="4">
    <source>
        <dbReference type="ARBA" id="ARBA00022801"/>
    </source>
</evidence>
<keyword evidence="2 7" id="KW-0493">Microtubule</keyword>
<keyword evidence="11" id="KW-1185">Reference proteome</keyword>
<dbReference type="PRINTS" id="PR01161">
    <property type="entry name" value="TUBULIN"/>
</dbReference>
<evidence type="ECO:0000256" key="2">
    <source>
        <dbReference type="ARBA" id="ARBA00022701"/>
    </source>
</evidence>
<dbReference type="InterPro" id="IPR008280">
    <property type="entry name" value="Tub_FtsZ_C"/>
</dbReference>
<sequence length="378" mass="41738">MPTEVVSMHIGQAGVQMGNALWELYGLEHGVLPNGVNAFPNQNIDEGTESVYMNNSGRLVPRAIFVDLEPTPIDEIRVGTYRQLFSPEFMLTGKEDAASNFARGYYGVGNEMSDICLDRLRKCAETCHSLQGFIIFRSFGGGTGSGFVANILNKIKRDYGKTSVLEFAVYPAPRVCSGITAPMRFEGSMNVSLVEFQTNLVPYPRIHFPLMTYAPIVPVHKAAYDALSTQQLVNMCFEPANQMIKCDPRDGKYMACSLLFRGDISPTDVNSAIARIKSSKSIQFVDFAPTGFKVGINYMPPATVPGGDLAKTNRALVMMTNTSAITPAWTRINYKFGVMFMKKAFVHHYIGEGMEEGEFTEAQADLKALEEDYKNAAE</sequence>
<dbReference type="CDD" id="cd02186">
    <property type="entry name" value="alpha_tubulin"/>
    <property type="match status" value="1"/>
</dbReference>
<dbReference type="GeneID" id="106661759"/>
<feature type="domain" description="Tubulin/FtsZ GTPase" evidence="8">
    <location>
        <begin position="48"/>
        <end position="187"/>
    </location>
</feature>
<proteinExistence type="inferred from homology"/>
<dbReference type="Gene3D" id="1.10.287.600">
    <property type="entry name" value="Helix hairpin bin"/>
    <property type="match status" value="1"/>
</dbReference>
<dbReference type="Proteomes" id="UP000494040">
    <property type="component" value="Unassembled WGS sequence"/>
</dbReference>
<evidence type="ECO:0000259" key="8">
    <source>
        <dbReference type="SMART" id="SM00864"/>
    </source>
</evidence>
<dbReference type="GO" id="GO:0005200">
    <property type="term" value="F:structural constituent of cytoskeleton"/>
    <property type="evidence" value="ECO:0007669"/>
    <property type="project" value="InterPro"/>
</dbReference>
<dbReference type="InterPro" id="IPR036525">
    <property type="entry name" value="Tubulin/FtsZ_GTPase_sf"/>
</dbReference>
<dbReference type="SUPFAM" id="SSF55307">
    <property type="entry name" value="Tubulin C-terminal domain-like"/>
    <property type="match status" value="1"/>
</dbReference>
<evidence type="ECO:0000313" key="11">
    <source>
        <dbReference type="Proteomes" id="UP000494040"/>
    </source>
</evidence>
<dbReference type="PROSITE" id="PS00227">
    <property type="entry name" value="TUBULIN"/>
    <property type="match status" value="1"/>
</dbReference>
<dbReference type="Gene3D" id="3.40.50.1440">
    <property type="entry name" value="Tubulin/FtsZ, GTPase domain"/>
    <property type="match status" value="2"/>
</dbReference>
<comment type="similarity">
    <text evidence="1 7">Belongs to the tubulin family.</text>
</comment>
<evidence type="ECO:0000256" key="6">
    <source>
        <dbReference type="ARBA" id="ARBA00049117"/>
    </source>
</evidence>
<dbReference type="SMART" id="SM00864">
    <property type="entry name" value="Tubulin"/>
    <property type="match status" value="1"/>
</dbReference>
<dbReference type="EnsemblMetazoa" id="XM_014385367.2">
    <property type="protein sequence ID" value="XP_014240853.1"/>
    <property type="gene ID" value="LOC106661759"/>
</dbReference>
<dbReference type="GO" id="GO:0016787">
    <property type="term" value="F:hydrolase activity"/>
    <property type="evidence" value="ECO:0007669"/>
    <property type="project" value="UniProtKB-KW"/>
</dbReference>
<evidence type="ECO:0000256" key="1">
    <source>
        <dbReference type="ARBA" id="ARBA00009636"/>
    </source>
</evidence>
<dbReference type="AlphaFoldDB" id="A0A8I6R972"/>
<evidence type="ECO:0000256" key="5">
    <source>
        <dbReference type="ARBA" id="ARBA00023134"/>
    </source>
</evidence>
<dbReference type="RefSeq" id="XP_014240853.1">
    <property type="nucleotide sequence ID" value="XM_014385367.2"/>
</dbReference>
<dbReference type="PANTHER" id="PTHR11588">
    <property type="entry name" value="TUBULIN"/>
    <property type="match status" value="1"/>
</dbReference>
<dbReference type="InterPro" id="IPR003008">
    <property type="entry name" value="Tubulin_FtsZ_GTPase"/>
</dbReference>
<dbReference type="InterPro" id="IPR037103">
    <property type="entry name" value="Tubulin/FtsZ-like_C"/>
</dbReference>